<protein>
    <submittedName>
        <fullName evidence="1">Uncharacterized protein</fullName>
    </submittedName>
</protein>
<dbReference type="AlphaFoldDB" id="V6LDU3"/>
<dbReference type="EMBL" id="KI546160">
    <property type="protein sequence ID" value="EST42443.1"/>
    <property type="molecule type" value="Genomic_DNA"/>
</dbReference>
<accession>V6LDU3</accession>
<gene>
    <name evidence="1" type="ORF">SS50377_18007</name>
</gene>
<name>V6LDU3_9EUKA</name>
<evidence type="ECO:0000313" key="1">
    <source>
        <dbReference type="EMBL" id="EST42443.1"/>
    </source>
</evidence>
<sequence length="186" mass="21544">MNTGQTCTGYSEPTMGVYTHTWKNQYLLQQLIIKLPIYCPIANSFSTYQDIPLSEYSMPNNTLQMQNRQFSACMGFIDNRNCIFIDEKFTAKATNKYAIFPPGYPLKEYFHKDCAVGSEKVDYTYFQTLISSNINLSVGCQLKLLQWQSRLLLHQERKQVRLNDIPLQYEKLQNQIDIIGILISNA</sequence>
<organism evidence="1">
    <name type="scientific">Spironucleus salmonicida</name>
    <dbReference type="NCBI Taxonomy" id="348837"/>
    <lineage>
        <taxon>Eukaryota</taxon>
        <taxon>Metamonada</taxon>
        <taxon>Diplomonadida</taxon>
        <taxon>Hexamitidae</taxon>
        <taxon>Hexamitinae</taxon>
        <taxon>Spironucleus</taxon>
    </lineage>
</organism>
<proteinExistence type="predicted"/>
<reference evidence="1" key="1">
    <citation type="journal article" date="2014" name="PLoS Genet.">
        <title>The Genome of Spironucleus salmonicida Highlights a Fish Pathogen Adapted to Fluctuating Environments.</title>
        <authorList>
            <person name="Xu F."/>
            <person name="Jerlstrom-Hultqvist J."/>
            <person name="Einarsson E."/>
            <person name="Astvaldsson A."/>
            <person name="Svard S.G."/>
            <person name="Andersson J.O."/>
        </authorList>
    </citation>
    <scope>NUCLEOTIDE SEQUENCE</scope>
</reference>